<evidence type="ECO:0000313" key="2">
    <source>
        <dbReference type="EMBL" id="KAK3734899.1"/>
    </source>
</evidence>
<name>A0AAE0Y8F5_9GAST</name>
<organism evidence="2 3">
    <name type="scientific">Elysia crispata</name>
    <name type="common">lettuce slug</name>
    <dbReference type="NCBI Taxonomy" id="231223"/>
    <lineage>
        <taxon>Eukaryota</taxon>
        <taxon>Metazoa</taxon>
        <taxon>Spiralia</taxon>
        <taxon>Lophotrochozoa</taxon>
        <taxon>Mollusca</taxon>
        <taxon>Gastropoda</taxon>
        <taxon>Heterobranchia</taxon>
        <taxon>Euthyneura</taxon>
        <taxon>Panpulmonata</taxon>
        <taxon>Sacoglossa</taxon>
        <taxon>Placobranchoidea</taxon>
        <taxon>Plakobranchidae</taxon>
        <taxon>Elysia</taxon>
    </lineage>
</organism>
<feature type="region of interest" description="Disordered" evidence="1">
    <location>
        <begin position="1"/>
        <end position="24"/>
    </location>
</feature>
<keyword evidence="3" id="KW-1185">Reference proteome</keyword>
<comment type="caution">
    <text evidence="2">The sequence shown here is derived from an EMBL/GenBank/DDBJ whole genome shotgun (WGS) entry which is preliminary data.</text>
</comment>
<dbReference type="AlphaFoldDB" id="A0AAE0Y8F5"/>
<evidence type="ECO:0000313" key="3">
    <source>
        <dbReference type="Proteomes" id="UP001283361"/>
    </source>
</evidence>
<feature type="region of interest" description="Disordered" evidence="1">
    <location>
        <begin position="36"/>
        <end position="69"/>
    </location>
</feature>
<proteinExistence type="predicted"/>
<dbReference type="EMBL" id="JAWDGP010006834">
    <property type="protein sequence ID" value="KAK3734899.1"/>
    <property type="molecule type" value="Genomic_DNA"/>
</dbReference>
<sequence length="69" mass="7450">MCCINGRDSPNRVKRPSYKTPSTVGGCSVALSAPISEHADPRKSRQTRHAVTTSAPVSEGWRHSFPGTK</sequence>
<reference evidence="2" key="1">
    <citation type="journal article" date="2023" name="G3 (Bethesda)">
        <title>A reference genome for the long-term kleptoplast-retaining sea slug Elysia crispata morphotype clarki.</title>
        <authorList>
            <person name="Eastman K.E."/>
            <person name="Pendleton A.L."/>
            <person name="Shaikh M.A."/>
            <person name="Suttiyut T."/>
            <person name="Ogas R."/>
            <person name="Tomko P."/>
            <person name="Gavelis G."/>
            <person name="Widhalm J.R."/>
            <person name="Wisecaver J.H."/>
        </authorList>
    </citation>
    <scope>NUCLEOTIDE SEQUENCE</scope>
    <source>
        <strain evidence="2">ECLA1</strain>
    </source>
</reference>
<accession>A0AAE0Y8F5</accession>
<protein>
    <submittedName>
        <fullName evidence="2">Uncharacterized protein</fullName>
    </submittedName>
</protein>
<dbReference type="Proteomes" id="UP001283361">
    <property type="component" value="Unassembled WGS sequence"/>
</dbReference>
<gene>
    <name evidence="2" type="ORF">RRG08_038924</name>
</gene>
<evidence type="ECO:0000256" key="1">
    <source>
        <dbReference type="SAM" id="MobiDB-lite"/>
    </source>
</evidence>